<reference evidence="5" key="1">
    <citation type="journal article" date="2021" name="PeerJ">
        <title>Extensive microbial diversity within the chicken gut microbiome revealed by metagenomics and culture.</title>
        <authorList>
            <person name="Gilroy R."/>
            <person name="Ravi A."/>
            <person name="Getino M."/>
            <person name="Pursley I."/>
            <person name="Horton D.L."/>
            <person name="Alikhan N.F."/>
            <person name="Baker D."/>
            <person name="Gharbi K."/>
            <person name="Hall N."/>
            <person name="Watson M."/>
            <person name="Adriaenssens E.M."/>
            <person name="Foster-Nyarko E."/>
            <person name="Jarju S."/>
            <person name="Secka A."/>
            <person name="Antonio M."/>
            <person name="Oren A."/>
            <person name="Chaudhuri R.R."/>
            <person name="La Ragione R."/>
            <person name="Hildebrand F."/>
            <person name="Pallen M.J."/>
        </authorList>
    </citation>
    <scope>NUCLEOTIDE SEQUENCE</scope>
    <source>
        <strain evidence="5">B5-657</strain>
    </source>
</reference>
<dbReference type="PRINTS" id="PR00032">
    <property type="entry name" value="HTHARAC"/>
</dbReference>
<evidence type="ECO:0000256" key="2">
    <source>
        <dbReference type="ARBA" id="ARBA00023125"/>
    </source>
</evidence>
<comment type="caution">
    <text evidence="5">The sequence shown here is derived from an EMBL/GenBank/DDBJ whole genome shotgun (WGS) entry which is preliminary data.</text>
</comment>
<dbReference type="PANTHER" id="PTHR43280">
    <property type="entry name" value="ARAC-FAMILY TRANSCRIPTIONAL REGULATOR"/>
    <property type="match status" value="1"/>
</dbReference>
<organism evidence="5 6">
    <name type="scientific">Candidatus Cellulosilyticum pullistercoris</name>
    <dbReference type="NCBI Taxonomy" id="2838521"/>
    <lineage>
        <taxon>Bacteria</taxon>
        <taxon>Bacillati</taxon>
        <taxon>Bacillota</taxon>
        <taxon>Clostridia</taxon>
        <taxon>Lachnospirales</taxon>
        <taxon>Cellulosilyticaceae</taxon>
        <taxon>Cellulosilyticum</taxon>
    </lineage>
</organism>
<protein>
    <submittedName>
        <fullName evidence="5">AraC family transcriptional regulator</fullName>
    </submittedName>
</protein>
<evidence type="ECO:0000313" key="6">
    <source>
        <dbReference type="Proteomes" id="UP000824229"/>
    </source>
</evidence>
<feature type="domain" description="HTH araC/xylS-type" evidence="4">
    <location>
        <begin position="145"/>
        <end position="243"/>
    </location>
</feature>
<dbReference type="InterPro" id="IPR020449">
    <property type="entry name" value="Tscrpt_reg_AraC-type_HTH"/>
</dbReference>
<dbReference type="InterPro" id="IPR018060">
    <property type="entry name" value="HTH_AraC"/>
</dbReference>
<dbReference type="AlphaFoldDB" id="A0A9E2KBF7"/>
<keyword evidence="1" id="KW-0805">Transcription regulation</keyword>
<evidence type="ECO:0000256" key="1">
    <source>
        <dbReference type="ARBA" id="ARBA00023015"/>
    </source>
</evidence>
<dbReference type="GO" id="GO:0043565">
    <property type="term" value="F:sequence-specific DNA binding"/>
    <property type="evidence" value="ECO:0007669"/>
    <property type="project" value="InterPro"/>
</dbReference>
<evidence type="ECO:0000256" key="3">
    <source>
        <dbReference type="ARBA" id="ARBA00023163"/>
    </source>
</evidence>
<dbReference type="Pfam" id="PF12833">
    <property type="entry name" value="HTH_18"/>
    <property type="match status" value="1"/>
</dbReference>
<name>A0A9E2KBF7_9FIRM</name>
<keyword evidence="2" id="KW-0238">DNA-binding</keyword>
<keyword evidence="3" id="KW-0804">Transcription</keyword>
<dbReference type="SMART" id="SM00342">
    <property type="entry name" value="HTH_ARAC"/>
    <property type="match status" value="1"/>
</dbReference>
<dbReference type="SUPFAM" id="SSF46689">
    <property type="entry name" value="Homeodomain-like"/>
    <property type="match status" value="2"/>
</dbReference>
<dbReference type="EMBL" id="JAHLFQ010000066">
    <property type="protein sequence ID" value="MBU3803805.1"/>
    <property type="molecule type" value="Genomic_DNA"/>
</dbReference>
<dbReference type="PANTHER" id="PTHR43280:SF28">
    <property type="entry name" value="HTH-TYPE TRANSCRIPTIONAL ACTIVATOR RHAS"/>
    <property type="match status" value="1"/>
</dbReference>
<evidence type="ECO:0000313" key="5">
    <source>
        <dbReference type="EMBL" id="MBU3803805.1"/>
    </source>
</evidence>
<dbReference type="Proteomes" id="UP000824229">
    <property type="component" value="Unassembled WGS sequence"/>
</dbReference>
<reference evidence="5" key="2">
    <citation type="submission" date="2021-04" db="EMBL/GenBank/DDBJ databases">
        <authorList>
            <person name="Gilroy R."/>
        </authorList>
    </citation>
    <scope>NUCLEOTIDE SEQUENCE</scope>
    <source>
        <strain evidence="5">B5-657</strain>
    </source>
</reference>
<sequence length="244" mass="27915">MNAHYLQDTMENFYLCSHLPICAFNKNGDELLTAGFLPNMAHLAIDTPIWLKEAQLTLQEQEHLTFTPKESIHFTLCPINPDDIEEGIYLIGPYTSSKHLMEDFPFKPAHCIPHLITLLYTLAEAQLETASSSAALHDDYSYHIIKAEEYIHTHFREPITLEALAKYLNLNKSYLCTIFKKATKDSFCNYTNKVRIEESKKLLLNTNEPMIDIALAVGFSSASYFNTIFKKVEGKTPLEYRKNA</sequence>
<accession>A0A9E2KBF7</accession>
<evidence type="ECO:0000259" key="4">
    <source>
        <dbReference type="PROSITE" id="PS01124"/>
    </source>
</evidence>
<dbReference type="PROSITE" id="PS00041">
    <property type="entry name" value="HTH_ARAC_FAMILY_1"/>
    <property type="match status" value="1"/>
</dbReference>
<gene>
    <name evidence="5" type="ORF">H9872_03470</name>
</gene>
<dbReference type="Gene3D" id="1.10.10.60">
    <property type="entry name" value="Homeodomain-like"/>
    <property type="match status" value="2"/>
</dbReference>
<dbReference type="InterPro" id="IPR009057">
    <property type="entry name" value="Homeodomain-like_sf"/>
</dbReference>
<dbReference type="GO" id="GO:0003700">
    <property type="term" value="F:DNA-binding transcription factor activity"/>
    <property type="evidence" value="ECO:0007669"/>
    <property type="project" value="InterPro"/>
</dbReference>
<proteinExistence type="predicted"/>
<dbReference type="InterPro" id="IPR018062">
    <property type="entry name" value="HTH_AraC-typ_CS"/>
</dbReference>
<dbReference type="PROSITE" id="PS01124">
    <property type="entry name" value="HTH_ARAC_FAMILY_2"/>
    <property type="match status" value="1"/>
</dbReference>